<evidence type="ECO:0000313" key="4">
    <source>
        <dbReference type="Proteomes" id="UP001440612"/>
    </source>
</evidence>
<keyword evidence="2" id="KW-0812">Transmembrane</keyword>
<protein>
    <submittedName>
        <fullName evidence="3">Cbb3-type cytochrome c oxidase subunit 3</fullName>
    </submittedName>
</protein>
<reference evidence="4" key="1">
    <citation type="submission" date="2024-04" db="EMBL/GenBank/DDBJ databases">
        <title>Phylogenomic analyses of a clade within the roseobacter group suggest taxonomic reassignments of species of the genera Aestuariivita, Citreicella, Loktanella, Nautella, Pelagibaca, Ruegeria, Thalassobius, Thiobacimonas and Tropicibacter, and the proposal o.</title>
        <authorList>
            <person name="Jeon C.O."/>
        </authorList>
    </citation>
    <scope>NUCLEOTIDE SEQUENCE [LARGE SCALE GENOMIC DNA]</scope>
    <source>
        <strain evidence="4">BS5-3</strain>
    </source>
</reference>
<dbReference type="InterPro" id="IPR008621">
    <property type="entry name" value="Cbb3-typ_cyt_oxidase_comp"/>
</dbReference>
<proteinExistence type="predicted"/>
<feature type="compositionally biased region" description="Basic and acidic residues" evidence="1">
    <location>
        <begin position="43"/>
        <end position="53"/>
    </location>
</feature>
<dbReference type="CDD" id="cd01324">
    <property type="entry name" value="cbb3_Oxidase_CcoQ"/>
    <property type="match status" value="1"/>
</dbReference>
<keyword evidence="2" id="KW-0472">Membrane</keyword>
<dbReference type="RefSeq" id="WP_341368429.1">
    <property type="nucleotide sequence ID" value="NZ_CP150951.2"/>
</dbReference>
<keyword evidence="2" id="KW-1133">Transmembrane helix</keyword>
<name>A0ABZ2V6W8_9RHOB</name>
<dbReference type="Proteomes" id="UP001440612">
    <property type="component" value="Chromosome"/>
</dbReference>
<dbReference type="Pfam" id="PF05545">
    <property type="entry name" value="FixQ"/>
    <property type="match status" value="1"/>
</dbReference>
<feature type="region of interest" description="Disordered" evidence="1">
    <location>
        <begin position="43"/>
        <end position="67"/>
    </location>
</feature>
<feature type="transmembrane region" description="Helical" evidence="2">
    <location>
        <begin position="14"/>
        <end position="31"/>
    </location>
</feature>
<dbReference type="EMBL" id="CP150951">
    <property type="protein sequence ID" value="WZC50327.1"/>
    <property type="molecule type" value="Genomic_DNA"/>
</dbReference>
<evidence type="ECO:0000256" key="1">
    <source>
        <dbReference type="SAM" id="MobiDB-lite"/>
    </source>
</evidence>
<evidence type="ECO:0000313" key="3">
    <source>
        <dbReference type="EMBL" id="WZC50327.1"/>
    </source>
</evidence>
<accession>A0ABZ2V6W8</accession>
<sequence length="67" mass="7733">MDTYSWLRELADSWVLLAMFLFFVGSILWVFRPGSRAVHDETAQIPFRNDDRPGQAAQDSNTKELQS</sequence>
<gene>
    <name evidence="3" type="ORF">AABB29_06725</name>
</gene>
<evidence type="ECO:0000256" key="2">
    <source>
        <dbReference type="SAM" id="Phobius"/>
    </source>
</evidence>
<organism evidence="3 4">
    <name type="scientific">Yoonia phaeophyticola</name>
    <dbReference type="NCBI Taxonomy" id="3137369"/>
    <lineage>
        <taxon>Bacteria</taxon>
        <taxon>Pseudomonadati</taxon>
        <taxon>Pseudomonadota</taxon>
        <taxon>Alphaproteobacteria</taxon>
        <taxon>Rhodobacterales</taxon>
        <taxon>Paracoccaceae</taxon>
        <taxon>Yoonia</taxon>
    </lineage>
</organism>
<feature type="compositionally biased region" description="Polar residues" evidence="1">
    <location>
        <begin position="57"/>
        <end position="67"/>
    </location>
</feature>
<keyword evidence="4" id="KW-1185">Reference proteome</keyword>